<reference evidence="2" key="1">
    <citation type="submission" date="2014-09" db="EMBL/GenBank/DDBJ databases">
        <authorList>
            <person name="Magalhaes I.L.F."/>
            <person name="Oliveira U."/>
            <person name="Santos F.R."/>
            <person name="Vidigal T.H.D.A."/>
            <person name="Brescovit A.D."/>
            <person name="Santos A.J."/>
        </authorList>
    </citation>
    <scope>NUCLEOTIDE SEQUENCE</scope>
    <source>
        <tissue evidence="2">Shoot tissue taken approximately 20 cm above the soil surface</tissue>
    </source>
</reference>
<protein>
    <submittedName>
        <fullName evidence="2">Uncharacterized protein</fullName>
    </submittedName>
</protein>
<keyword evidence="1" id="KW-0472">Membrane</keyword>
<dbReference type="AlphaFoldDB" id="A0A0A8YKS6"/>
<feature type="transmembrane region" description="Helical" evidence="1">
    <location>
        <begin position="17"/>
        <end position="37"/>
    </location>
</feature>
<reference evidence="2" key="2">
    <citation type="journal article" date="2015" name="Data Brief">
        <title>Shoot transcriptome of the giant reed, Arundo donax.</title>
        <authorList>
            <person name="Barrero R.A."/>
            <person name="Guerrero F.D."/>
            <person name="Moolhuijzen P."/>
            <person name="Goolsby J.A."/>
            <person name="Tidwell J."/>
            <person name="Bellgard S.E."/>
            <person name="Bellgard M.I."/>
        </authorList>
    </citation>
    <scope>NUCLEOTIDE SEQUENCE</scope>
    <source>
        <tissue evidence="2">Shoot tissue taken approximately 20 cm above the soil surface</tissue>
    </source>
</reference>
<evidence type="ECO:0000256" key="1">
    <source>
        <dbReference type="SAM" id="Phobius"/>
    </source>
</evidence>
<keyword evidence="1" id="KW-0812">Transmembrane</keyword>
<evidence type="ECO:0000313" key="2">
    <source>
        <dbReference type="EMBL" id="JAD26055.1"/>
    </source>
</evidence>
<dbReference type="EMBL" id="GBRH01271840">
    <property type="protein sequence ID" value="JAD26055.1"/>
    <property type="molecule type" value="Transcribed_RNA"/>
</dbReference>
<keyword evidence="1" id="KW-1133">Transmembrane helix</keyword>
<accession>A0A0A8YKS6</accession>
<name>A0A0A8YKS6_ARUDO</name>
<sequence length="66" mass="7591">MLGQVIYIVFNQFNCTLLMLFLKSQGIVLFSSIAAMLRLSVPRSRLTLCWESRRSVSITELLSCEY</sequence>
<organism evidence="2">
    <name type="scientific">Arundo donax</name>
    <name type="common">Giant reed</name>
    <name type="synonym">Donax arundinaceus</name>
    <dbReference type="NCBI Taxonomy" id="35708"/>
    <lineage>
        <taxon>Eukaryota</taxon>
        <taxon>Viridiplantae</taxon>
        <taxon>Streptophyta</taxon>
        <taxon>Embryophyta</taxon>
        <taxon>Tracheophyta</taxon>
        <taxon>Spermatophyta</taxon>
        <taxon>Magnoliopsida</taxon>
        <taxon>Liliopsida</taxon>
        <taxon>Poales</taxon>
        <taxon>Poaceae</taxon>
        <taxon>PACMAD clade</taxon>
        <taxon>Arundinoideae</taxon>
        <taxon>Arundineae</taxon>
        <taxon>Arundo</taxon>
    </lineage>
</organism>
<proteinExistence type="predicted"/>